<feature type="transmembrane region" description="Helical" evidence="1">
    <location>
        <begin position="85"/>
        <end position="105"/>
    </location>
</feature>
<dbReference type="InterPro" id="IPR050266">
    <property type="entry name" value="AB_hydrolase_sf"/>
</dbReference>
<dbReference type="InterPro" id="IPR029058">
    <property type="entry name" value="AB_hydrolase_fold"/>
</dbReference>
<dbReference type="EMBL" id="NIBG01000003">
    <property type="protein sequence ID" value="PAB60380.1"/>
    <property type="molecule type" value="Genomic_DNA"/>
</dbReference>
<evidence type="ECO:0000256" key="1">
    <source>
        <dbReference type="SAM" id="Phobius"/>
    </source>
</evidence>
<comment type="caution">
    <text evidence="3">The sequence shown here is derived from an EMBL/GenBank/DDBJ whole genome shotgun (WGS) entry which is preliminary data.</text>
</comment>
<keyword evidence="1" id="KW-0812">Transmembrane</keyword>
<keyword evidence="4" id="KW-1185">Reference proteome</keyword>
<dbReference type="OrthoDB" id="1643507at2"/>
<evidence type="ECO:0000313" key="3">
    <source>
        <dbReference type="EMBL" id="PAB60380.1"/>
    </source>
</evidence>
<dbReference type="Gene3D" id="3.40.50.1820">
    <property type="entry name" value="alpha/beta hydrolase"/>
    <property type="match status" value="1"/>
</dbReference>
<keyword evidence="1" id="KW-1133">Transmembrane helix</keyword>
<organism evidence="3 4">
    <name type="scientific">Anaeromicrobium sediminis</name>
    <dbReference type="NCBI Taxonomy" id="1478221"/>
    <lineage>
        <taxon>Bacteria</taxon>
        <taxon>Bacillati</taxon>
        <taxon>Bacillota</taxon>
        <taxon>Clostridia</taxon>
        <taxon>Peptostreptococcales</taxon>
        <taxon>Thermotaleaceae</taxon>
        <taxon>Anaeromicrobium</taxon>
    </lineage>
</organism>
<feature type="domain" description="AB hydrolase-1" evidence="2">
    <location>
        <begin position="15"/>
        <end position="187"/>
    </location>
</feature>
<dbReference type="InterPro" id="IPR000073">
    <property type="entry name" value="AB_hydrolase_1"/>
</dbReference>
<keyword evidence="1" id="KW-0472">Membrane</keyword>
<reference evidence="3 4" key="1">
    <citation type="submission" date="2017-06" db="EMBL/GenBank/DDBJ databases">
        <title>Draft genome sequence of anaerobic fermentative bacterium Anaeromicrobium sediminis DY2726D isolated from West Pacific Ocean sediments.</title>
        <authorList>
            <person name="Zeng X."/>
        </authorList>
    </citation>
    <scope>NUCLEOTIDE SEQUENCE [LARGE SCALE GENOMIC DNA]</scope>
    <source>
        <strain evidence="3 4">DY2726D</strain>
    </source>
</reference>
<evidence type="ECO:0000313" key="4">
    <source>
        <dbReference type="Proteomes" id="UP000216024"/>
    </source>
</evidence>
<dbReference type="SUPFAM" id="SSF53474">
    <property type="entry name" value="alpha/beta-Hydrolases"/>
    <property type="match status" value="1"/>
</dbReference>
<protein>
    <recommendedName>
        <fullName evidence="2">AB hydrolase-1 domain-containing protein</fullName>
    </recommendedName>
</protein>
<proteinExistence type="predicted"/>
<dbReference type="Pfam" id="PF00561">
    <property type="entry name" value="Abhydrolase_1"/>
    <property type="match status" value="1"/>
</dbReference>
<name>A0A267MNQ5_9FIRM</name>
<dbReference type="Proteomes" id="UP000216024">
    <property type="component" value="Unassembled WGS sequence"/>
</dbReference>
<dbReference type="PANTHER" id="PTHR43798">
    <property type="entry name" value="MONOACYLGLYCEROL LIPASE"/>
    <property type="match status" value="1"/>
</dbReference>
<sequence>MLKYTIYDNAESSEWIVFIHGLGSSSNTWVKQVRELKKYYNLLLIDLHGHGKSKDISLRNNTNPNFEEINNDIIKVLDLLNIESAHFIGISLGTIIVNSLTLTHTDRVKSIILGGAVTRIDFIIMIILKIIIMFKLTDKKWGHYIAFKITFPKETDKEKMRRYSKLLKKSNALNLNYWASIFNLINRTFKNKDYTEIPTLFIMGEEDKILIRNIVKNIRGASMFIIQNSTHLCHLNSPRIFNSVSIAFLKNYKNIKIREEINFMQRLDKE</sequence>
<dbReference type="RefSeq" id="WP_095131842.1">
    <property type="nucleotide sequence ID" value="NZ_NIBG01000003.1"/>
</dbReference>
<dbReference type="AlphaFoldDB" id="A0A267MNQ5"/>
<accession>A0A267MNQ5</accession>
<feature type="transmembrane region" description="Helical" evidence="1">
    <location>
        <begin position="111"/>
        <end position="132"/>
    </location>
</feature>
<evidence type="ECO:0000259" key="2">
    <source>
        <dbReference type="Pfam" id="PF00561"/>
    </source>
</evidence>
<gene>
    <name evidence="3" type="ORF">CCE28_05655</name>
</gene>